<evidence type="ECO:0000256" key="5">
    <source>
        <dbReference type="ARBA" id="ARBA00023136"/>
    </source>
</evidence>
<accession>A0A3M7E313</accession>
<sequence length="559" mass="61044">MTPSAALALANGKSVSAMHAAPSKRRRSTMTTTALPDMKPEDHFSIDEVAHEGKLTATAKGGTPNDDREMHRMGKAQELRRNFKFLGIVGFVSILQSSWEGALQSNYFGLYNGGRGGIVWCTIAVWLFMLCLLASMAEMASMAPTAGGQYHWVSEFAPRRYQGPLSYVVGWCCCLGWISGIPACGIQLAGLVQAMILLVNPDAQFAELWQITLLLFLFLLLTVGFNIFFASSLPLAEGIVLFLHVFAFFAFLLTLWIMADHAPASEVFTTFRDPGWGSQGLSCLVGLTSPIWCFIGPDAGAHMSEELKDASRQLPKAMMWATIANGVMGIAMIITFCFCITDLEATLGADTNFPIINIIHSATGSNAGTCVLGSVLVILLFFSTVTTIASASRQTWAFSRDQGFPFSDWIRYVPPNWEIPLNALLVCLGVSLILGAINFGSEVAFNAITSISNAALIFSYIISIGCVRLKRLRGEPLLPRRWSLGKWGGPINDLALAFLFVGFVFAFFPQEPSVGDPEWAVHFNWAIIIFAGICLLAFTYYLLGGRKRYVAPVSLVKQE</sequence>
<dbReference type="Gene3D" id="1.20.1740.10">
    <property type="entry name" value="Amino acid/polyamine transporter I"/>
    <property type="match status" value="1"/>
</dbReference>
<evidence type="ECO:0000313" key="9">
    <source>
        <dbReference type="Proteomes" id="UP000269276"/>
    </source>
</evidence>
<feature type="transmembrane region" description="Helical" evidence="7">
    <location>
        <begin position="168"/>
        <end position="196"/>
    </location>
</feature>
<dbReference type="EMBL" id="QWIP01000157">
    <property type="protein sequence ID" value="RMY70992.1"/>
    <property type="molecule type" value="Genomic_DNA"/>
</dbReference>
<comment type="caution">
    <text evidence="8">The sequence shown here is derived from an EMBL/GenBank/DDBJ whole genome shotgun (WGS) entry which is preliminary data.</text>
</comment>
<feature type="transmembrane region" description="Helical" evidence="7">
    <location>
        <begin position="490"/>
        <end position="508"/>
    </location>
</feature>
<feature type="transmembrane region" description="Helical" evidence="7">
    <location>
        <begin position="279"/>
        <end position="296"/>
    </location>
</feature>
<feature type="transmembrane region" description="Helical" evidence="7">
    <location>
        <begin position="443"/>
        <end position="469"/>
    </location>
</feature>
<feature type="transmembrane region" description="Helical" evidence="7">
    <location>
        <begin position="317"/>
        <end position="343"/>
    </location>
</feature>
<proteinExistence type="predicted"/>
<dbReference type="AlphaFoldDB" id="A0A3M7E313"/>
<evidence type="ECO:0000256" key="7">
    <source>
        <dbReference type="SAM" id="Phobius"/>
    </source>
</evidence>
<feature type="transmembrane region" description="Helical" evidence="7">
    <location>
        <begin position="79"/>
        <end position="97"/>
    </location>
</feature>
<dbReference type="GO" id="GO:0022857">
    <property type="term" value="F:transmembrane transporter activity"/>
    <property type="evidence" value="ECO:0007669"/>
    <property type="project" value="InterPro"/>
</dbReference>
<feature type="transmembrane region" description="Helical" evidence="7">
    <location>
        <begin position="520"/>
        <end position="543"/>
    </location>
</feature>
<dbReference type="PIRSF" id="PIRSF006060">
    <property type="entry name" value="AA_transporter"/>
    <property type="match status" value="1"/>
</dbReference>
<protein>
    <recommendedName>
        <fullName evidence="10">Amino acid permease/ SLC12A domain-containing protein</fullName>
    </recommendedName>
</protein>
<dbReference type="Pfam" id="PF13520">
    <property type="entry name" value="AA_permease_2"/>
    <property type="match status" value="1"/>
</dbReference>
<dbReference type="InterPro" id="IPR002293">
    <property type="entry name" value="AA/rel_permease1"/>
</dbReference>
<dbReference type="Proteomes" id="UP000269276">
    <property type="component" value="Unassembled WGS sequence"/>
</dbReference>
<dbReference type="PANTHER" id="PTHR45649">
    <property type="entry name" value="AMINO-ACID PERMEASE BAT1"/>
    <property type="match status" value="1"/>
</dbReference>
<dbReference type="OrthoDB" id="3257095at2759"/>
<evidence type="ECO:0000256" key="4">
    <source>
        <dbReference type="ARBA" id="ARBA00022989"/>
    </source>
</evidence>
<keyword evidence="5 7" id="KW-0472">Membrane</keyword>
<evidence type="ECO:0000313" key="8">
    <source>
        <dbReference type="EMBL" id="RMY70992.1"/>
    </source>
</evidence>
<dbReference type="VEuPathDB" id="FungiDB:BTJ68_02432"/>
<dbReference type="GO" id="GO:0016020">
    <property type="term" value="C:membrane"/>
    <property type="evidence" value="ECO:0007669"/>
    <property type="project" value="UniProtKB-SubCell"/>
</dbReference>
<evidence type="ECO:0008006" key="10">
    <source>
        <dbReference type="Google" id="ProtNLM"/>
    </source>
</evidence>
<gene>
    <name evidence="8" type="ORF">D0863_05422</name>
</gene>
<keyword evidence="4 7" id="KW-1133">Transmembrane helix</keyword>
<keyword evidence="3 7" id="KW-0812">Transmembrane</keyword>
<evidence type="ECO:0000256" key="6">
    <source>
        <dbReference type="SAM" id="MobiDB-lite"/>
    </source>
</evidence>
<dbReference type="PANTHER" id="PTHR45649:SF2">
    <property type="entry name" value="ACID PERMEASE, PUTATIVE-RELATED"/>
    <property type="match status" value="1"/>
</dbReference>
<feature type="transmembrane region" description="Helical" evidence="7">
    <location>
        <begin position="371"/>
        <end position="391"/>
    </location>
</feature>
<keyword evidence="2" id="KW-0813">Transport</keyword>
<feature type="transmembrane region" description="Helical" evidence="7">
    <location>
        <begin position="241"/>
        <end position="259"/>
    </location>
</feature>
<evidence type="ECO:0000256" key="3">
    <source>
        <dbReference type="ARBA" id="ARBA00022692"/>
    </source>
</evidence>
<reference evidence="8 9" key="1">
    <citation type="journal article" date="2018" name="BMC Genomics">
        <title>Genomic evidence for intraspecific hybridization in a clonal and extremely halotolerant yeast.</title>
        <authorList>
            <person name="Gostincar C."/>
            <person name="Stajich J.E."/>
            <person name="Zupancic J."/>
            <person name="Zalar P."/>
            <person name="Gunde-Cimerman N."/>
        </authorList>
    </citation>
    <scope>NUCLEOTIDE SEQUENCE [LARGE SCALE GENOMIC DNA]</scope>
    <source>
        <strain evidence="8 9">EXF-2682</strain>
    </source>
</reference>
<organism evidence="8 9">
    <name type="scientific">Hortaea werneckii</name>
    <name type="common">Black yeast</name>
    <name type="synonym">Cladosporium werneckii</name>
    <dbReference type="NCBI Taxonomy" id="91943"/>
    <lineage>
        <taxon>Eukaryota</taxon>
        <taxon>Fungi</taxon>
        <taxon>Dikarya</taxon>
        <taxon>Ascomycota</taxon>
        <taxon>Pezizomycotina</taxon>
        <taxon>Dothideomycetes</taxon>
        <taxon>Dothideomycetidae</taxon>
        <taxon>Mycosphaerellales</taxon>
        <taxon>Teratosphaeriaceae</taxon>
        <taxon>Hortaea</taxon>
    </lineage>
</organism>
<feature type="transmembrane region" description="Helical" evidence="7">
    <location>
        <begin position="117"/>
        <end position="137"/>
    </location>
</feature>
<feature type="transmembrane region" description="Helical" evidence="7">
    <location>
        <begin position="208"/>
        <end position="229"/>
    </location>
</feature>
<feature type="transmembrane region" description="Helical" evidence="7">
    <location>
        <begin position="419"/>
        <end position="437"/>
    </location>
</feature>
<name>A0A3M7E313_HORWE</name>
<evidence type="ECO:0000256" key="2">
    <source>
        <dbReference type="ARBA" id="ARBA00022448"/>
    </source>
</evidence>
<feature type="region of interest" description="Disordered" evidence="6">
    <location>
        <begin position="12"/>
        <end position="37"/>
    </location>
</feature>
<comment type="subcellular location">
    <subcellularLocation>
        <location evidence="1">Membrane</location>
        <topology evidence="1">Multi-pass membrane protein</topology>
    </subcellularLocation>
</comment>
<evidence type="ECO:0000256" key="1">
    <source>
        <dbReference type="ARBA" id="ARBA00004141"/>
    </source>
</evidence>